<feature type="domain" description="Tyr recombinase" evidence="5">
    <location>
        <begin position="94"/>
        <end position="271"/>
    </location>
</feature>
<dbReference type="PANTHER" id="PTHR30629:SF2">
    <property type="entry name" value="PROPHAGE INTEGRASE INTS-RELATED"/>
    <property type="match status" value="1"/>
</dbReference>
<dbReference type="PROSITE" id="PS51898">
    <property type="entry name" value="TYR_RECOMBINASE"/>
    <property type="match status" value="1"/>
</dbReference>
<evidence type="ECO:0000256" key="2">
    <source>
        <dbReference type="ARBA" id="ARBA00022908"/>
    </source>
</evidence>
<protein>
    <submittedName>
        <fullName evidence="6">Site-specific integrase</fullName>
    </submittedName>
</protein>
<dbReference type="GO" id="GO:0015074">
    <property type="term" value="P:DNA integration"/>
    <property type="evidence" value="ECO:0007669"/>
    <property type="project" value="UniProtKB-KW"/>
</dbReference>
<dbReference type="EMBL" id="JAVIGA010000015">
    <property type="protein sequence ID" value="MDQ9127701.1"/>
    <property type="molecule type" value="Genomic_DNA"/>
</dbReference>
<evidence type="ECO:0000313" key="7">
    <source>
        <dbReference type="Proteomes" id="UP001224622"/>
    </source>
</evidence>
<dbReference type="GO" id="GO:0006310">
    <property type="term" value="P:DNA recombination"/>
    <property type="evidence" value="ECO:0007669"/>
    <property type="project" value="UniProtKB-KW"/>
</dbReference>
<evidence type="ECO:0000256" key="1">
    <source>
        <dbReference type="ARBA" id="ARBA00008857"/>
    </source>
</evidence>
<dbReference type="GO" id="GO:0003677">
    <property type="term" value="F:DNA binding"/>
    <property type="evidence" value="ECO:0007669"/>
    <property type="project" value="UniProtKB-KW"/>
</dbReference>
<comment type="caution">
    <text evidence="6">The sequence shown here is derived from an EMBL/GenBank/DDBJ whole genome shotgun (WGS) entry which is preliminary data.</text>
</comment>
<keyword evidence="2" id="KW-0229">DNA integration</keyword>
<dbReference type="InterPro" id="IPR010998">
    <property type="entry name" value="Integrase_recombinase_N"/>
</dbReference>
<dbReference type="Gene3D" id="1.10.443.10">
    <property type="entry name" value="Intergrase catalytic core"/>
    <property type="match status" value="1"/>
</dbReference>
<dbReference type="CDD" id="cd00801">
    <property type="entry name" value="INT_P4_C"/>
    <property type="match status" value="1"/>
</dbReference>
<name>A0AAJ1YBV0_SERFO</name>
<evidence type="ECO:0000313" key="6">
    <source>
        <dbReference type="EMBL" id="MDQ9127701.1"/>
    </source>
</evidence>
<dbReference type="AlphaFoldDB" id="A0AAJ1YBV0"/>
<dbReference type="Pfam" id="PF00589">
    <property type="entry name" value="Phage_integrase"/>
    <property type="match status" value="1"/>
</dbReference>
<dbReference type="InterPro" id="IPR050808">
    <property type="entry name" value="Phage_Integrase"/>
</dbReference>
<dbReference type="InterPro" id="IPR013762">
    <property type="entry name" value="Integrase-like_cat_sf"/>
</dbReference>
<evidence type="ECO:0000256" key="3">
    <source>
        <dbReference type="ARBA" id="ARBA00023125"/>
    </source>
</evidence>
<keyword evidence="4" id="KW-0233">DNA recombination</keyword>
<organism evidence="6 7">
    <name type="scientific">Serratia fonticola</name>
    <dbReference type="NCBI Taxonomy" id="47917"/>
    <lineage>
        <taxon>Bacteria</taxon>
        <taxon>Pseudomonadati</taxon>
        <taxon>Pseudomonadota</taxon>
        <taxon>Gammaproteobacteria</taxon>
        <taxon>Enterobacterales</taxon>
        <taxon>Yersiniaceae</taxon>
        <taxon>Serratia</taxon>
    </lineage>
</organism>
<gene>
    <name evidence="6" type="ORF">RDT67_14830</name>
</gene>
<comment type="similarity">
    <text evidence="1">Belongs to the 'phage' integrase family.</text>
</comment>
<reference evidence="6" key="1">
    <citation type="submission" date="2023-08" db="EMBL/GenBank/DDBJ databases">
        <title>The Comparative Genomic Analysis of Yersiniaceae from Polar Regions.</title>
        <authorList>
            <person name="Goncharov A."/>
            <person name="Aslanov B."/>
            <person name="Kolodzhieva V."/>
            <person name="Azarov D."/>
            <person name="Mochov A."/>
            <person name="Lebedeva E."/>
        </authorList>
    </citation>
    <scope>NUCLEOTIDE SEQUENCE</scope>
    <source>
        <strain evidence="6">Vf</strain>
    </source>
</reference>
<evidence type="ECO:0000259" key="5">
    <source>
        <dbReference type="PROSITE" id="PS51898"/>
    </source>
</evidence>
<keyword evidence="3" id="KW-0238">DNA-binding</keyword>
<proteinExistence type="inferred from homology"/>
<accession>A0AAJ1YBV0</accession>
<dbReference type="SUPFAM" id="SSF56349">
    <property type="entry name" value="DNA breaking-rejoining enzymes"/>
    <property type="match status" value="1"/>
</dbReference>
<dbReference type="PANTHER" id="PTHR30629">
    <property type="entry name" value="PROPHAGE INTEGRASE"/>
    <property type="match status" value="1"/>
</dbReference>
<dbReference type="InterPro" id="IPR002104">
    <property type="entry name" value="Integrase_catalytic"/>
</dbReference>
<dbReference type="RefSeq" id="WP_309047761.1">
    <property type="nucleotide sequence ID" value="NZ_JAVIGA010000015.1"/>
</dbReference>
<sequence>MKGQYTSSRTLTKDIVDKIGGRHAQDITRKDVLDLIMTVVKRGANTQAGIVLRELCSAYEFALGLGKLDEDFANPALLAKASLTQAKVKLTSIPGKRVLSKDELTQLVNWLPTSAYPANVKNALRLTLWTGCRSGEICAVAWKDVNLEDGTIHLRETKNGIRRYVQLSQQAIEFIQQLPSKNTTHLFSSQYRRTPIVQEYLNVAAGILRKEGKMLDIDHWTPHDLRRTVRTGLASLGCPNEVAEAVLGHSPKGIIGVYNLHSYDKECKVWLQKWADYLDTLKV</sequence>
<dbReference type="Proteomes" id="UP001224622">
    <property type="component" value="Unassembled WGS sequence"/>
</dbReference>
<dbReference type="Gene3D" id="1.10.150.130">
    <property type="match status" value="1"/>
</dbReference>
<dbReference type="InterPro" id="IPR011010">
    <property type="entry name" value="DNA_brk_join_enz"/>
</dbReference>
<evidence type="ECO:0000256" key="4">
    <source>
        <dbReference type="ARBA" id="ARBA00023172"/>
    </source>
</evidence>